<dbReference type="GeneTree" id="ENSGT00630000089895"/>
<dbReference type="InterPro" id="IPR015424">
    <property type="entry name" value="PyrdxlP-dep_Trfase"/>
</dbReference>
<evidence type="ECO:0000256" key="2">
    <source>
        <dbReference type="ARBA" id="ARBA00004998"/>
    </source>
</evidence>
<name>A0A3P9AW21_9CICH</name>
<evidence type="ECO:0000256" key="4">
    <source>
        <dbReference type="ARBA" id="ARBA00012924"/>
    </source>
</evidence>
<evidence type="ECO:0000256" key="10">
    <source>
        <dbReference type="ARBA" id="ARBA00056101"/>
    </source>
</evidence>
<evidence type="ECO:0000313" key="13">
    <source>
        <dbReference type="Ensembl" id="ENSMZEP00005001891.1"/>
    </source>
</evidence>
<sequence length="487" mass="53954">MTIKANTIINITGLWFHCSFSGELAFLLDHYYFFQRLSLGVYMADHLPPSYSMPSINFLCNHPLFLLPDSSIFKVICPLFLLCTCPNHINLASLTLSPNHLTLTCPSVFFPFLPGIYVWDVGGNRYFDFLSAYSAVNQGHCHPKIIAALTSQASKLTLTSRAFYNDVLGAYAEYITNMFGYDKVLPMNTGVEGGETACKLARKWAYNVKGIPKNKAKIIFAEGNFWGRTMAAISSSTDPSSYEGFGPYMPGFELVPFNDIPALEKALQDQNVAAFMMEPIQGEAGVVVPDQGYLTKVRELCTKYNVLWIADEVQTGLARTGRRLAVDHEDVRPDMVILGKALSGGVYPVSAVLCDDEIMLTIKPGEHGSTFGGNPVGCRVAIAALEVMEEEKLADNAQRMGEKLRAQLNKLPKDIVTTVRGKGLLNAVVIKETKDYDAWRVCLRLRDNGLLAKPTHGDIIRLAPPLIIKEDELEECIDIIQRTIMSF</sequence>
<keyword evidence="14" id="KW-1185">Reference proteome</keyword>
<reference evidence="13" key="2">
    <citation type="submission" date="2025-08" db="UniProtKB">
        <authorList>
            <consortium name="Ensembl"/>
        </authorList>
    </citation>
    <scope>IDENTIFICATION</scope>
</reference>
<comment type="catalytic activity">
    <reaction evidence="9">
        <text>L-ornithine + 2-oxoglutarate = L-glutamate 5-semialdehyde + L-glutamate</text>
        <dbReference type="Rhea" id="RHEA:25160"/>
        <dbReference type="ChEBI" id="CHEBI:16810"/>
        <dbReference type="ChEBI" id="CHEBI:29985"/>
        <dbReference type="ChEBI" id="CHEBI:46911"/>
        <dbReference type="ChEBI" id="CHEBI:58066"/>
        <dbReference type="EC" id="2.6.1.13"/>
    </reaction>
    <physiologicalReaction direction="left-to-right" evidence="9">
        <dbReference type="Rhea" id="RHEA:25161"/>
    </physiologicalReaction>
    <physiologicalReaction direction="right-to-left" evidence="9">
        <dbReference type="Rhea" id="RHEA:25162"/>
    </physiologicalReaction>
</comment>
<comment type="pathway">
    <text evidence="2">Amino-acid biosynthesis; L-proline biosynthesis; L-glutamate 5-semialdehyde from L-ornithine: step 1/1.</text>
</comment>
<proteinExistence type="inferred from homology"/>
<dbReference type="STRING" id="106582.ENSMZEP00005001891"/>
<evidence type="ECO:0000256" key="6">
    <source>
        <dbReference type="ARBA" id="ARBA00022679"/>
    </source>
</evidence>
<evidence type="ECO:0000256" key="5">
    <source>
        <dbReference type="ARBA" id="ARBA00022576"/>
    </source>
</evidence>
<keyword evidence="7 12" id="KW-0663">Pyridoxal phosphate</keyword>
<dbReference type="GO" id="GO:0055129">
    <property type="term" value="P:L-proline biosynthetic process"/>
    <property type="evidence" value="ECO:0007669"/>
    <property type="project" value="UniProtKB-UniPathway"/>
</dbReference>
<evidence type="ECO:0000256" key="1">
    <source>
        <dbReference type="ARBA" id="ARBA00001933"/>
    </source>
</evidence>
<protein>
    <recommendedName>
        <fullName evidence="11">Ornithine aminotransferase, mitochondrial</fullName>
        <ecNumber evidence="4">2.6.1.13</ecNumber>
    </recommendedName>
    <alternativeName>
        <fullName evidence="8">Ornithine--oxo-acid aminotransferase</fullName>
    </alternativeName>
</protein>
<reference evidence="13 14" key="1">
    <citation type="journal article" date="2014" name="Nature">
        <title>The genomic substrate for adaptive radiation in African cichlid fish.</title>
        <authorList>
            <person name="Brawand D."/>
            <person name="Wagner C.E."/>
            <person name="Li Y.I."/>
            <person name="Malinsky M."/>
            <person name="Keller I."/>
            <person name="Fan S."/>
            <person name="Simakov O."/>
            <person name="Ng A.Y."/>
            <person name="Lim Z.W."/>
            <person name="Bezault E."/>
            <person name="Turner-Maier J."/>
            <person name="Johnson J."/>
            <person name="Alcazar R."/>
            <person name="Noh H.J."/>
            <person name="Russell P."/>
            <person name="Aken B."/>
            <person name="Alfoldi J."/>
            <person name="Amemiya C."/>
            <person name="Azzouzi N."/>
            <person name="Baroiller J.F."/>
            <person name="Barloy-Hubler F."/>
            <person name="Berlin A."/>
            <person name="Bloomquist R."/>
            <person name="Carleton K.L."/>
            <person name="Conte M.A."/>
            <person name="D'Cotta H."/>
            <person name="Eshel O."/>
            <person name="Gaffney L."/>
            <person name="Galibert F."/>
            <person name="Gante H.F."/>
            <person name="Gnerre S."/>
            <person name="Greuter L."/>
            <person name="Guyon R."/>
            <person name="Haddad N.S."/>
            <person name="Haerty W."/>
            <person name="Harris R.M."/>
            <person name="Hofmann H.A."/>
            <person name="Hourlier T."/>
            <person name="Hulata G."/>
            <person name="Jaffe D.B."/>
            <person name="Lara M."/>
            <person name="Lee A.P."/>
            <person name="MacCallum I."/>
            <person name="Mwaiko S."/>
            <person name="Nikaido M."/>
            <person name="Nishihara H."/>
            <person name="Ozouf-Costaz C."/>
            <person name="Penman D.J."/>
            <person name="Przybylski D."/>
            <person name="Rakotomanga M."/>
            <person name="Renn S.C.P."/>
            <person name="Ribeiro F.J."/>
            <person name="Ron M."/>
            <person name="Salzburger W."/>
            <person name="Sanchez-Pulido L."/>
            <person name="Santos M.E."/>
            <person name="Searle S."/>
            <person name="Sharpe T."/>
            <person name="Swofford R."/>
            <person name="Tan F.J."/>
            <person name="Williams L."/>
            <person name="Young S."/>
            <person name="Yin S."/>
            <person name="Okada N."/>
            <person name="Kocher T.D."/>
            <person name="Miska E.A."/>
            <person name="Lander E.S."/>
            <person name="Venkatesh B."/>
            <person name="Fernald R.D."/>
            <person name="Meyer A."/>
            <person name="Ponting C.P."/>
            <person name="Streelman J.T."/>
            <person name="Lindblad-Toh K."/>
            <person name="Seehausen O."/>
            <person name="Di Palma F."/>
        </authorList>
    </citation>
    <scope>NUCLEOTIDE SEQUENCE</scope>
</reference>
<dbReference type="PROSITE" id="PS00600">
    <property type="entry name" value="AA_TRANSFER_CLASS_3"/>
    <property type="match status" value="1"/>
</dbReference>
<dbReference type="CDD" id="cd00610">
    <property type="entry name" value="OAT_like"/>
    <property type="match status" value="1"/>
</dbReference>
<dbReference type="Pfam" id="PF00202">
    <property type="entry name" value="Aminotran_3"/>
    <property type="match status" value="1"/>
</dbReference>
<dbReference type="Ensembl" id="ENSMZET00005001986.1">
    <property type="protein sequence ID" value="ENSMZEP00005001891.1"/>
    <property type="gene ID" value="ENSMZEG00005001530.1"/>
</dbReference>
<evidence type="ECO:0000256" key="12">
    <source>
        <dbReference type="RuleBase" id="RU003560"/>
    </source>
</evidence>
<dbReference type="EC" id="2.6.1.13" evidence="4"/>
<dbReference type="SUPFAM" id="SSF53383">
    <property type="entry name" value="PLP-dependent transferases"/>
    <property type="match status" value="1"/>
</dbReference>
<dbReference type="Gene3D" id="3.90.1150.10">
    <property type="entry name" value="Aspartate Aminotransferase, domain 1"/>
    <property type="match status" value="1"/>
</dbReference>
<keyword evidence="6" id="KW-0808">Transferase</keyword>
<evidence type="ECO:0000256" key="7">
    <source>
        <dbReference type="ARBA" id="ARBA00022898"/>
    </source>
</evidence>
<evidence type="ECO:0000313" key="14">
    <source>
        <dbReference type="Proteomes" id="UP000265160"/>
    </source>
</evidence>
<reference evidence="13" key="3">
    <citation type="submission" date="2025-09" db="UniProtKB">
        <authorList>
            <consortium name="Ensembl"/>
        </authorList>
    </citation>
    <scope>IDENTIFICATION</scope>
</reference>
<dbReference type="InterPro" id="IPR005814">
    <property type="entry name" value="Aminotrans_3"/>
</dbReference>
<dbReference type="Gene3D" id="3.40.640.10">
    <property type="entry name" value="Type I PLP-dependent aspartate aminotransferase-like (Major domain)"/>
    <property type="match status" value="1"/>
</dbReference>
<organism evidence="13 14">
    <name type="scientific">Maylandia zebra</name>
    <name type="common">zebra mbuna</name>
    <dbReference type="NCBI Taxonomy" id="106582"/>
    <lineage>
        <taxon>Eukaryota</taxon>
        <taxon>Metazoa</taxon>
        <taxon>Chordata</taxon>
        <taxon>Craniata</taxon>
        <taxon>Vertebrata</taxon>
        <taxon>Euteleostomi</taxon>
        <taxon>Actinopterygii</taxon>
        <taxon>Neopterygii</taxon>
        <taxon>Teleostei</taxon>
        <taxon>Neoteleostei</taxon>
        <taxon>Acanthomorphata</taxon>
        <taxon>Ovalentaria</taxon>
        <taxon>Cichlomorphae</taxon>
        <taxon>Cichliformes</taxon>
        <taxon>Cichlidae</taxon>
        <taxon>African cichlids</taxon>
        <taxon>Pseudocrenilabrinae</taxon>
        <taxon>Haplochromini</taxon>
        <taxon>Maylandia</taxon>
        <taxon>Maylandia zebra complex</taxon>
    </lineage>
</organism>
<dbReference type="GO" id="GO:0010121">
    <property type="term" value="P:L-arginine catabolic process to proline via ornithine"/>
    <property type="evidence" value="ECO:0007669"/>
    <property type="project" value="TreeGrafter"/>
</dbReference>
<evidence type="ECO:0000256" key="8">
    <source>
        <dbReference type="ARBA" id="ARBA00030587"/>
    </source>
</evidence>
<dbReference type="InterPro" id="IPR050103">
    <property type="entry name" value="Class-III_PLP-dep_AT"/>
</dbReference>
<dbReference type="UniPathway" id="UPA00098">
    <property type="reaction ID" value="UER00358"/>
</dbReference>
<dbReference type="Proteomes" id="UP000265160">
    <property type="component" value="LG8"/>
</dbReference>
<evidence type="ECO:0000256" key="3">
    <source>
        <dbReference type="ARBA" id="ARBA00008954"/>
    </source>
</evidence>
<comment type="similarity">
    <text evidence="3 12">Belongs to the class-III pyridoxal-phosphate-dependent aminotransferase family.</text>
</comment>
<dbReference type="GO" id="GO:0005737">
    <property type="term" value="C:cytoplasm"/>
    <property type="evidence" value="ECO:0007669"/>
    <property type="project" value="TreeGrafter"/>
</dbReference>
<dbReference type="FunFam" id="3.90.1150.10:FF:000152">
    <property type="entry name" value="Ornithine aminotransferase"/>
    <property type="match status" value="1"/>
</dbReference>
<dbReference type="NCBIfam" id="TIGR01885">
    <property type="entry name" value="Orn_aminotrans"/>
    <property type="match status" value="1"/>
</dbReference>
<dbReference type="PANTHER" id="PTHR11986:SF18">
    <property type="entry name" value="ORNITHINE AMINOTRANSFERASE, MITOCHONDRIAL"/>
    <property type="match status" value="1"/>
</dbReference>
<keyword evidence="5" id="KW-0032">Aminotransferase</keyword>
<dbReference type="GO" id="GO:0019544">
    <property type="term" value="P:L-arginine catabolic process to L-glutamate"/>
    <property type="evidence" value="ECO:0007669"/>
    <property type="project" value="TreeGrafter"/>
</dbReference>
<comment type="cofactor">
    <cofactor evidence="1">
        <name>pyridoxal 5'-phosphate</name>
        <dbReference type="ChEBI" id="CHEBI:597326"/>
    </cofactor>
</comment>
<dbReference type="InterPro" id="IPR049704">
    <property type="entry name" value="Aminotrans_3_PPA_site"/>
</dbReference>
<evidence type="ECO:0000256" key="11">
    <source>
        <dbReference type="ARBA" id="ARBA00069115"/>
    </source>
</evidence>
<dbReference type="GO" id="GO:0004587">
    <property type="term" value="F:ornithine aminotransferase activity"/>
    <property type="evidence" value="ECO:0007669"/>
    <property type="project" value="UniProtKB-EC"/>
</dbReference>
<dbReference type="AlphaFoldDB" id="A0A3P9AW21"/>
<comment type="function">
    <text evidence="10">Catalyzes the reversible interconversion of L-ornithine and 2-oxoglutarate to L-glutamate semialdehyde and L-glutamate.</text>
</comment>
<dbReference type="GO" id="GO:0042802">
    <property type="term" value="F:identical protein binding"/>
    <property type="evidence" value="ECO:0007669"/>
    <property type="project" value="TreeGrafter"/>
</dbReference>
<dbReference type="FunFam" id="3.40.640.10:FF:000011">
    <property type="entry name" value="Ornithine aminotransferase"/>
    <property type="match status" value="1"/>
</dbReference>
<accession>A0A3P9AW21</accession>
<dbReference type="InterPro" id="IPR010164">
    <property type="entry name" value="Orn_aminotrans"/>
</dbReference>
<dbReference type="GO" id="GO:0030170">
    <property type="term" value="F:pyridoxal phosphate binding"/>
    <property type="evidence" value="ECO:0007669"/>
    <property type="project" value="InterPro"/>
</dbReference>
<dbReference type="InterPro" id="IPR015421">
    <property type="entry name" value="PyrdxlP-dep_Trfase_major"/>
</dbReference>
<evidence type="ECO:0000256" key="9">
    <source>
        <dbReference type="ARBA" id="ARBA00050762"/>
    </source>
</evidence>
<dbReference type="InterPro" id="IPR015422">
    <property type="entry name" value="PyrdxlP-dep_Trfase_small"/>
</dbReference>
<dbReference type="PANTHER" id="PTHR11986">
    <property type="entry name" value="AMINOTRANSFERASE CLASS III"/>
    <property type="match status" value="1"/>
</dbReference>